<dbReference type="HOGENOM" id="CLU_3272916_0_0_3"/>
<feature type="region of interest" description="Disordered" evidence="1">
    <location>
        <begin position="1"/>
        <end position="26"/>
    </location>
</feature>
<accession>F4Y3N1</accession>
<evidence type="ECO:0000313" key="3">
    <source>
        <dbReference type="Proteomes" id="UP000003959"/>
    </source>
</evidence>
<proteinExistence type="predicted"/>
<dbReference type="Proteomes" id="UP000003959">
    <property type="component" value="Unassembled WGS sequence"/>
</dbReference>
<protein>
    <submittedName>
        <fullName evidence="2">Uncharacterized protein</fullName>
    </submittedName>
</protein>
<gene>
    <name evidence="2" type="ORF">LYNGBM3L_71400</name>
</gene>
<dbReference type="EMBL" id="GL890973">
    <property type="protein sequence ID" value="EGJ28707.1"/>
    <property type="molecule type" value="Genomic_DNA"/>
</dbReference>
<keyword evidence="3" id="KW-1185">Reference proteome</keyword>
<evidence type="ECO:0000256" key="1">
    <source>
        <dbReference type="SAM" id="MobiDB-lite"/>
    </source>
</evidence>
<feature type="compositionally biased region" description="Polar residues" evidence="1">
    <location>
        <begin position="1"/>
        <end position="22"/>
    </location>
</feature>
<organism evidence="2 3">
    <name type="scientific">Moorena producens 3L</name>
    <dbReference type="NCBI Taxonomy" id="489825"/>
    <lineage>
        <taxon>Bacteria</taxon>
        <taxon>Bacillati</taxon>
        <taxon>Cyanobacteriota</taxon>
        <taxon>Cyanophyceae</taxon>
        <taxon>Coleofasciculales</taxon>
        <taxon>Coleofasciculaceae</taxon>
        <taxon>Moorena</taxon>
    </lineage>
</organism>
<name>F4Y3N1_9CYAN</name>
<evidence type="ECO:0000313" key="2">
    <source>
        <dbReference type="EMBL" id="EGJ28707.1"/>
    </source>
</evidence>
<sequence>MGSRQVQTKSQITEYQGTTSAANEPIGTILDGLIQQSSNNQ</sequence>
<dbReference type="AlphaFoldDB" id="F4Y3N1"/>
<reference evidence="3" key="1">
    <citation type="journal article" date="2011" name="Proc. Natl. Acad. Sci. U.S.A.">
        <title>Genomic insights into the physiology and ecology of the marine filamentous cyanobacterium Lyngbya majuscula.</title>
        <authorList>
            <person name="Jones A.C."/>
            <person name="Monroe E.A."/>
            <person name="Podell S."/>
            <person name="Hess W.R."/>
            <person name="Klages S."/>
            <person name="Esquenazi E."/>
            <person name="Niessen S."/>
            <person name="Hoover H."/>
            <person name="Rothmann M."/>
            <person name="Lasken R.S."/>
            <person name="Yates J.R.III."/>
            <person name="Reinhardt R."/>
            <person name="Kube M."/>
            <person name="Burkart M.D."/>
            <person name="Allen E.E."/>
            <person name="Dorrestein P.C."/>
            <person name="Gerwick W.H."/>
            <person name="Gerwick L."/>
        </authorList>
    </citation>
    <scope>NUCLEOTIDE SEQUENCE [LARGE SCALE GENOMIC DNA]</scope>
    <source>
        <strain evidence="3">3L</strain>
    </source>
</reference>